<dbReference type="PRINTS" id="PR00038">
    <property type="entry name" value="HTHLUXR"/>
</dbReference>
<dbReference type="PANTHER" id="PTHR43214:SF43">
    <property type="entry name" value="TWO-COMPONENT RESPONSE REGULATOR"/>
    <property type="match status" value="1"/>
</dbReference>
<dbReference type="InterPro" id="IPR000792">
    <property type="entry name" value="Tscrpt_reg_LuxR_C"/>
</dbReference>
<reference evidence="7" key="1">
    <citation type="journal article" date="2019" name="Int. J. Syst. Evol. Microbiol.">
        <title>The Global Catalogue of Microorganisms (GCM) 10K type strain sequencing project: providing services to taxonomists for standard genome sequencing and annotation.</title>
        <authorList>
            <consortium name="The Broad Institute Genomics Platform"/>
            <consortium name="The Broad Institute Genome Sequencing Center for Infectious Disease"/>
            <person name="Wu L."/>
            <person name="Ma J."/>
        </authorList>
    </citation>
    <scope>NUCLEOTIDE SEQUENCE [LARGE SCALE GENOMIC DNA]</scope>
    <source>
        <strain evidence="7">CGMCC 1.15197</strain>
    </source>
</reference>
<organism evidence="6 7">
    <name type="scientific">Hymenobacter cavernae</name>
    <dbReference type="NCBI Taxonomy" id="2044852"/>
    <lineage>
        <taxon>Bacteria</taxon>
        <taxon>Pseudomonadati</taxon>
        <taxon>Bacteroidota</taxon>
        <taxon>Cytophagia</taxon>
        <taxon>Cytophagales</taxon>
        <taxon>Hymenobacteraceae</taxon>
        <taxon>Hymenobacter</taxon>
    </lineage>
</organism>
<feature type="domain" description="Response regulatory" evidence="5">
    <location>
        <begin position="3"/>
        <end position="119"/>
    </location>
</feature>
<dbReference type="PANTHER" id="PTHR43214">
    <property type="entry name" value="TWO-COMPONENT RESPONSE REGULATOR"/>
    <property type="match status" value="1"/>
</dbReference>
<evidence type="ECO:0000256" key="2">
    <source>
        <dbReference type="ARBA" id="ARBA00023125"/>
    </source>
</evidence>
<comment type="caution">
    <text evidence="6">The sequence shown here is derived from an EMBL/GenBank/DDBJ whole genome shotgun (WGS) entry which is preliminary data.</text>
</comment>
<dbReference type="SUPFAM" id="SSF52172">
    <property type="entry name" value="CheY-like"/>
    <property type="match status" value="1"/>
</dbReference>
<evidence type="ECO:0000256" key="3">
    <source>
        <dbReference type="PROSITE-ProRule" id="PRU00169"/>
    </source>
</evidence>
<dbReference type="CDD" id="cd17535">
    <property type="entry name" value="REC_NarL-like"/>
    <property type="match status" value="1"/>
</dbReference>
<name>A0ABQ1TQ02_9BACT</name>
<evidence type="ECO:0000259" key="4">
    <source>
        <dbReference type="PROSITE" id="PS50043"/>
    </source>
</evidence>
<dbReference type="InterPro" id="IPR058245">
    <property type="entry name" value="NreC/VraR/RcsB-like_REC"/>
</dbReference>
<dbReference type="Proteomes" id="UP000632273">
    <property type="component" value="Unassembled WGS sequence"/>
</dbReference>
<dbReference type="EMBL" id="BMHT01000001">
    <property type="protein sequence ID" value="GGE99639.1"/>
    <property type="molecule type" value="Genomic_DNA"/>
</dbReference>
<feature type="modified residue" description="4-aspartylphosphate" evidence="3">
    <location>
        <position position="54"/>
    </location>
</feature>
<accession>A0ABQ1TQ02</accession>
<dbReference type="InterPro" id="IPR001789">
    <property type="entry name" value="Sig_transdc_resp-reg_receiver"/>
</dbReference>
<dbReference type="Gene3D" id="3.40.50.2300">
    <property type="match status" value="1"/>
</dbReference>
<evidence type="ECO:0000256" key="1">
    <source>
        <dbReference type="ARBA" id="ARBA00022553"/>
    </source>
</evidence>
<keyword evidence="7" id="KW-1185">Reference proteome</keyword>
<dbReference type="SMART" id="SM00448">
    <property type="entry name" value="REC"/>
    <property type="match status" value="1"/>
</dbReference>
<dbReference type="CDD" id="cd06170">
    <property type="entry name" value="LuxR_C_like"/>
    <property type="match status" value="1"/>
</dbReference>
<protein>
    <submittedName>
        <fullName evidence="6">DNA-binding response regulator</fullName>
    </submittedName>
</protein>
<gene>
    <name evidence="6" type="primary">rrp4</name>
    <name evidence="6" type="ORF">GCM10011383_08110</name>
</gene>
<dbReference type="InterPro" id="IPR011006">
    <property type="entry name" value="CheY-like_superfamily"/>
</dbReference>
<dbReference type="InterPro" id="IPR039420">
    <property type="entry name" value="WalR-like"/>
</dbReference>
<dbReference type="SMART" id="SM00421">
    <property type="entry name" value="HTH_LUXR"/>
    <property type="match status" value="1"/>
</dbReference>
<keyword evidence="1 3" id="KW-0597">Phosphoprotein</keyword>
<evidence type="ECO:0000313" key="6">
    <source>
        <dbReference type="EMBL" id="GGE99639.1"/>
    </source>
</evidence>
<dbReference type="SUPFAM" id="SSF46894">
    <property type="entry name" value="C-terminal effector domain of the bipartite response regulators"/>
    <property type="match status" value="1"/>
</dbReference>
<dbReference type="PROSITE" id="PS50043">
    <property type="entry name" value="HTH_LUXR_2"/>
    <property type="match status" value="1"/>
</dbReference>
<dbReference type="PROSITE" id="PS50110">
    <property type="entry name" value="RESPONSE_REGULATORY"/>
    <property type="match status" value="1"/>
</dbReference>
<feature type="domain" description="HTH luxR-type" evidence="4">
    <location>
        <begin position="149"/>
        <end position="214"/>
    </location>
</feature>
<evidence type="ECO:0000313" key="7">
    <source>
        <dbReference type="Proteomes" id="UP000632273"/>
    </source>
</evidence>
<sequence length="216" mass="23662">MIRLILADDHIILRDELRVLLAQEPDLEVVEQASNGLVLLELLAQTAVDVVVLDVNMPVMDGLATTKAIRERFPTVRVLVLSMLDHEQYIQRMLKAGALGYLLKSSDIQEITYAIRTVARNRPYLCTDVGLSLLQKLTPPEATTADKSVAQVAGGLSAREQQVLPLLAAGLTNAEIADQLFTSKHTIEVHRQNIIQKTQASSISVPHADGRASLEV</sequence>
<keyword evidence="2 6" id="KW-0238">DNA-binding</keyword>
<evidence type="ECO:0000259" key="5">
    <source>
        <dbReference type="PROSITE" id="PS50110"/>
    </source>
</evidence>
<dbReference type="RefSeq" id="WP_188811165.1">
    <property type="nucleotide sequence ID" value="NZ_BMHT01000001.1"/>
</dbReference>
<dbReference type="InterPro" id="IPR016032">
    <property type="entry name" value="Sig_transdc_resp-reg_C-effctor"/>
</dbReference>
<dbReference type="Pfam" id="PF00072">
    <property type="entry name" value="Response_reg"/>
    <property type="match status" value="1"/>
</dbReference>
<proteinExistence type="predicted"/>
<dbReference type="Pfam" id="PF00196">
    <property type="entry name" value="GerE"/>
    <property type="match status" value="1"/>
</dbReference>
<dbReference type="GO" id="GO:0003677">
    <property type="term" value="F:DNA binding"/>
    <property type="evidence" value="ECO:0007669"/>
    <property type="project" value="UniProtKB-KW"/>
</dbReference>